<keyword evidence="18" id="KW-0573">Peptidoglycan synthesis</keyword>
<gene>
    <name evidence="33" type="ORF">KME65_00270</name>
</gene>
<keyword evidence="11" id="KW-0645">Protease</keyword>
<dbReference type="SUPFAM" id="SSF53955">
    <property type="entry name" value="Lysozyme-like"/>
    <property type="match status" value="1"/>
</dbReference>
<evidence type="ECO:0000256" key="25">
    <source>
        <dbReference type="ARBA" id="ARBA00044770"/>
    </source>
</evidence>
<feature type="domain" description="Glycosyl transferase family 51" evidence="31">
    <location>
        <begin position="61"/>
        <end position="233"/>
    </location>
</feature>
<organism evidence="33 34">
    <name type="scientific">Candidatus Thiodiazotropha taylori</name>
    <dbReference type="NCBI Taxonomy" id="2792791"/>
    <lineage>
        <taxon>Bacteria</taxon>
        <taxon>Pseudomonadati</taxon>
        <taxon>Pseudomonadota</taxon>
        <taxon>Gammaproteobacteria</taxon>
        <taxon>Chromatiales</taxon>
        <taxon>Sedimenticolaceae</taxon>
        <taxon>Candidatus Thiodiazotropha</taxon>
    </lineage>
</organism>
<evidence type="ECO:0000259" key="31">
    <source>
        <dbReference type="Pfam" id="PF00912"/>
    </source>
</evidence>
<keyword evidence="21" id="KW-0046">Antibiotic resistance</keyword>
<feature type="domain" description="Penicillin-binding protein transpeptidase" evidence="30">
    <location>
        <begin position="434"/>
        <end position="709"/>
    </location>
</feature>
<dbReference type="PANTHER" id="PTHR32282:SF27">
    <property type="entry name" value="PENICILLIN-BINDING PROTEIN 1A"/>
    <property type="match status" value="1"/>
</dbReference>
<feature type="domain" description="Penicillin-binding protein OB-like" evidence="32">
    <location>
        <begin position="320"/>
        <end position="431"/>
    </location>
</feature>
<keyword evidence="10" id="KW-0121">Carboxypeptidase</keyword>
<comment type="similarity">
    <text evidence="5">In the N-terminal section; belongs to the glycosyltransferase 51 family.</text>
</comment>
<dbReference type="InterPro" id="IPR036950">
    <property type="entry name" value="PBP_transglycosylase"/>
</dbReference>
<dbReference type="InterPro" id="IPR050396">
    <property type="entry name" value="Glycosyltr_51/Transpeptidase"/>
</dbReference>
<dbReference type="InterPro" id="IPR031376">
    <property type="entry name" value="PCB_OB"/>
</dbReference>
<dbReference type="InterPro" id="IPR012338">
    <property type="entry name" value="Beta-lactam/transpept-like"/>
</dbReference>
<evidence type="ECO:0000256" key="5">
    <source>
        <dbReference type="ARBA" id="ARBA00007739"/>
    </source>
</evidence>
<dbReference type="EC" id="2.4.99.28" evidence="25"/>
<dbReference type="Pfam" id="PF17092">
    <property type="entry name" value="PCB_OB"/>
    <property type="match status" value="1"/>
</dbReference>
<keyword evidence="9" id="KW-0997">Cell inner membrane</keyword>
<keyword evidence="17" id="KW-0735">Signal-anchor</keyword>
<evidence type="ECO:0000256" key="9">
    <source>
        <dbReference type="ARBA" id="ARBA00022519"/>
    </source>
</evidence>
<dbReference type="Gene3D" id="3.40.710.10">
    <property type="entry name" value="DD-peptidase/beta-lactamase superfamily"/>
    <property type="match status" value="2"/>
</dbReference>
<evidence type="ECO:0000256" key="13">
    <source>
        <dbReference type="ARBA" id="ARBA00022679"/>
    </source>
</evidence>
<sequence length="828" mass="91805">MKSFYRLLRYLVYFLFGLSVIGAVALFGAYLYLEPKLPSIETLKDVRLQVPLRIYSNDHLLIAEFGEKRREPLDFDQIPPIMINAFLAAEDDRFFQHPGVDYQGIMRAAIQLLLTGERRQGGSTITMQVARNFFLSSKKTYTRKLNEIFLALKIERLLSKEEILELYLNKIYLGHRSYGVGAAALVYYGRPVEKLELSEIAMIAGLPKAPSRYNPISDPERALIRRNYVLGRMRELNYISHFEYDTAVAASITAKLHTAPSEVEAPYVAEMARAEAVSRFGQEAYTSGYSITTSIDSHLQAAANQALRQAIQAYDKRHGFRGVAGHHDITEVEDEAELIALLDDTPDVTGMKKAVVTAIGEQHAEVYTAQGERLTLEWPALSWASPYLNHDAKGDAPKQTQEILTTGDVVYLYWEKPLEGEPYWRLAQIPAASGALVSVSPNNGSIKALVGGYDFYLSKFNRVTQAKRQPGSGFKPFIYSAALEAGFTPATLINDAPVVFEDDALEAVWRPENYSGKFFGPTRLRYALTHSRNLVSIRLLRKIGIKFAINYASRFGFDKNDLPHDLSLALGSGSVTPLAMAGGYSVLANGGFYVPPYIINSIQDDQGEAIYQANPIQICDDEMKQLAEQAAQSAAEVTPGQTETAADDGIDETDALIIPRCAKRAITEQNHYLMHSMLRDVIQQGTARKARVLGRGDVAGKTGTTNDQKDAWFNGFNHYLVTTTWIGFDDVEPLGRGEVGGRAALPAWIDYMRVALNGINETVPDMPSDMVTMRIDVDTGQPVGVGSSNAIFEVFEVHNAPKLPREDRSGRNQGTTPQTVLTPIEDPF</sequence>
<evidence type="ECO:0000256" key="8">
    <source>
        <dbReference type="ARBA" id="ARBA00022475"/>
    </source>
</evidence>
<evidence type="ECO:0000256" key="10">
    <source>
        <dbReference type="ARBA" id="ARBA00022645"/>
    </source>
</evidence>
<evidence type="ECO:0000256" key="28">
    <source>
        <dbReference type="SAM" id="MobiDB-lite"/>
    </source>
</evidence>
<keyword evidence="19 29" id="KW-1133">Transmembrane helix</keyword>
<evidence type="ECO:0000256" key="21">
    <source>
        <dbReference type="ARBA" id="ARBA00023251"/>
    </source>
</evidence>
<dbReference type="Proteomes" id="UP000770889">
    <property type="component" value="Unassembled WGS sequence"/>
</dbReference>
<evidence type="ECO:0000259" key="32">
    <source>
        <dbReference type="Pfam" id="PF17092"/>
    </source>
</evidence>
<evidence type="ECO:0000256" key="22">
    <source>
        <dbReference type="ARBA" id="ARBA00023268"/>
    </source>
</evidence>
<comment type="catalytic activity">
    <reaction evidence="26">
        <text>[GlcNAc-(1-&gt;4)-Mur2Ac(oyl-L-Ala-gamma-D-Glu-L-Lys-D-Ala-D-Ala)](n)-di-trans,octa-cis-undecaprenyl diphosphate + beta-D-GlcNAc-(1-&gt;4)-Mur2Ac(oyl-L-Ala-gamma-D-Glu-L-Lys-D-Ala-D-Ala)-di-trans,octa-cis-undecaprenyl diphosphate = [GlcNAc-(1-&gt;4)-Mur2Ac(oyl-L-Ala-gamma-D-Glu-L-Lys-D-Ala-D-Ala)](n+1)-di-trans,octa-cis-undecaprenyl diphosphate + di-trans,octa-cis-undecaprenyl diphosphate + H(+)</text>
        <dbReference type="Rhea" id="RHEA:23708"/>
        <dbReference type="Rhea" id="RHEA-COMP:9602"/>
        <dbReference type="Rhea" id="RHEA-COMP:9603"/>
        <dbReference type="ChEBI" id="CHEBI:15378"/>
        <dbReference type="ChEBI" id="CHEBI:58405"/>
        <dbReference type="ChEBI" id="CHEBI:60033"/>
        <dbReference type="ChEBI" id="CHEBI:78435"/>
        <dbReference type="EC" id="2.4.99.28"/>
    </reaction>
</comment>
<keyword evidence="20 29" id="KW-0472">Membrane</keyword>
<keyword evidence="23" id="KW-0961">Cell wall biogenesis/degradation</keyword>
<evidence type="ECO:0000256" key="24">
    <source>
        <dbReference type="ARBA" id="ARBA00034000"/>
    </source>
</evidence>
<dbReference type="PANTHER" id="PTHR32282">
    <property type="entry name" value="BINDING PROTEIN TRANSPEPTIDASE, PUTATIVE-RELATED"/>
    <property type="match status" value="1"/>
</dbReference>
<evidence type="ECO:0000256" key="17">
    <source>
        <dbReference type="ARBA" id="ARBA00022968"/>
    </source>
</evidence>
<dbReference type="GO" id="GO:0008658">
    <property type="term" value="F:penicillin binding"/>
    <property type="evidence" value="ECO:0007669"/>
    <property type="project" value="InterPro"/>
</dbReference>
<evidence type="ECO:0000313" key="33">
    <source>
        <dbReference type="EMBL" id="MBT2987373.1"/>
    </source>
</evidence>
<dbReference type="NCBIfam" id="TIGR02074">
    <property type="entry name" value="PBP_1a_fam"/>
    <property type="match status" value="1"/>
</dbReference>
<proteinExistence type="inferred from homology"/>
<keyword evidence="13" id="KW-0808">Transferase</keyword>
<dbReference type="InterPro" id="IPR001264">
    <property type="entry name" value="Glyco_trans_51"/>
</dbReference>
<comment type="caution">
    <text evidence="33">The sequence shown here is derived from an EMBL/GenBank/DDBJ whole genome shotgun (WGS) entry which is preliminary data.</text>
</comment>
<keyword evidence="8" id="KW-1003">Cell membrane</keyword>
<evidence type="ECO:0000256" key="18">
    <source>
        <dbReference type="ARBA" id="ARBA00022984"/>
    </source>
</evidence>
<comment type="function">
    <text evidence="1">Cell wall formation. Synthesis of cross-linked peptidoglycan from the lipid intermediates. The enzyme has a penicillin-insensitive transglycosylase N-terminal domain (formation of linear glycan strands) and a penicillin-sensitive transpeptidase C-terminal domain (cross-linking of the peptide subunits).</text>
</comment>
<feature type="compositionally biased region" description="Polar residues" evidence="28">
    <location>
        <begin position="811"/>
        <end position="821"/>
    </location>
</feature>
<feature type="region of interest" description="Disordered" evidence="28">
    <location>
        <begin position="802"/>
        <end position="828"/>
    </location>
</feature>
<comment type="subcellular location">
    <subcellularLocation>
        <location evidence="2">Cell inner membrane</location>
        <topology evidence="2">Single-pass type II membrane protein</topology>
    </subcellularLocation>
</comment>
<evidence type="ECO:0000256" key="7">
    <source>
        <dbReference type="ARBA" id="ARBA00018638"/>
    </source>
</evidence>
<dbReference type="InterPro" id="IPR001460">
    <property type="entry name" value="PCN-bd_Tpept"/>
</dbReference>
<evidence type="ECO:0000256" key="1">
    <source>
        <dbReference type="ARBA" id="ARBA00002624"/>
    </source>
</evidence>
<dbReference type="GO" id="GO:0009002">
    <property type="term" value="F:serine-type D-Ala-D-Ala carboxypeptidase activity"/>
    <property type="evidence" value="ECO:0007669"/>
    <property type="project" value="UniProtKB-EC"/>
</dbReference>
<keyword evidence="12" id="KW-0328">Glycosyltransferase</keyword>
<evidence type="ECO:0000256" key="27">
    <source>
        <dbReference type="ARBA" id="ARBA00060592"/>
    </source>
</evidence>
<dbReference type="GO" id="GO:0008955">
    <property type="term" value="F:peptidoglycan glycosyltransferase activity"/>
    <property type="evidence" value="ECO:0007669"/>
    <property type="project" value="UniProtKB-EC"/>
</dbReference>
<evidence type="ECO:0000256" key="4">
    <source>
        <dbReference type="ARBA" id="ARBA00007090"/>
    </source>
</evidence>
<dbReference type="SUPFAM" id="SSF56601">
    <property type="entry name" value="beta-lactamase/transpeptidase-like"/>
    <property type="match status" value="1"/>
</dbReference>
<dbReference type="Pfam" id="PF00912">
    <property type="entry name" value="Transgly"/>
    <property type="match status" value="1"/>
</dbReference>
<evidence type="ECO:0000259" key="30">
    <source>
        <dbReference type="Pfam" id="PF00905"/>
    </source>
</evidence>
<evidence type="ECO:0000256" key="19">
    <source>
        <dbReference type="ARBA" id="ARBA00022989"/>
    </source>
</evidence>
<evidence type="ECO:0000313" key="34">
    <source>
        <dbReference type="Proteomes" id="UP000770889"/>
    </source>
</evidence>
<evidence type="ECO:0000256" key="2">
    <source>
        <dbReference type="ARBA" id="ARBA00004249"/>
    </source>
</evidence>
<evidence type="ECO:0000256" key="16">
    <source>
        <dbReference type="ARBA" id="ARBA00022960"/>
    </source>
</evidence>
<dbReference type="InterPro" id="IPR023346">
    <property type="entry name" value="Lysozyme-like_dom_sf"/>
</dbReference>
<keyword evidence="22" id="KW-0511">Multifunctional enzyme</keyword>
<evidence type="ECO:0000256" key="29">
    <source>
        <dbReference type="SAM" id="Phobius"/>
    </source>
</evidence>
<evidence type="ECO:0000256" key="3">
    <source>
        <dbReference type="ARBA" id="ARBA00004752"/>
    </source>
</evidence>
<keyword evidence="14 29" id="KW-0812">Transmembrane</keyword>
<dbReference type="FunFam" id="1.10.3810.10:FF:000003">
    <property type="entry name" value="Penicillin-binding protein 1a"/>
    <property type="match status" value="1"/>
</dbReference>
<evidence type="ECO:0000256" key="11">
    <source>
        <dbReference type="ARBA" id="ARBA00022670"/>
    </source>
</evidence>
<evidence type="ECO:0000256" key="20">
    <source>
        <dbReference type="ARBA" id="ARBA00023136"/>
    </source>
</evidence>
<dbReference type="GO" id="GO:0071555">
    <property type="term" value="P:cell wall organization"/>
    <property type="evidence" value="ECO:0007669"/>
    <property type="project" value="UniProtKB-KW"/>
</dbReference>
<evidence type="ECO:0000256" key="6">
    <source>
        <dbReference type="ARBA" id="ARBA00012448"/>
    </source>
</evidence>
<dbReference type="GO" id="GO:0006508">
    <property type="term" value="P:proteolysis"/>
    <property type="evidence" value="ECO:0007669"/>
    <property type="project" value="UniProtKB-KW"/>
</dbReference>
<evidence type="ECO:0000256" key="12">
    <source>
        <dbReference type="ARBA" id="ARBA00022676"/>
    </source>
</evidence>
<keyword evidence="15" id="KW-0378">Hydrolase</keyword>
<comment type="catalytic activity">
    <reaction evidence="24">
        <text>Preferential cleavage: (Ac)2-L-Lys-D-Ala-|-D-Ala. Also transpeptidation of peptidyl-alanyl moieties that are N-acyl substituents of D-alanine.</text>
        <dbReference type="EC" id="3.4.16.4"/>
    </reaction>
</comment>
<comment type="similarity">
    <text evidence="4">In the C-terminal section; belongs to the transpeptidase family.</text>
</comment>
<dbReference type="EMBL" id="JAHHGM010000001">
    <property type="protein sequence ID" value="MBT2987373.1"/>
    <property type="molecule type" value="Genomic_DNA"/>
</dbReference>
<comment type="pathway">
    <text evidence="3">Cell wall biogenesis; peptidoglycan biosynthesis.</text>
</comment>
<dbReference type="GO" id="GO:0046677">
    <property type="term" value="P:response to antibiotic"/>
    <property type="evidence" value="ECO:0007669"/>
    <property type="project" value="UniProtKB-KW"/>
</dbReference>
<dbReference type="GO" id="GO:0005886">
    <property type="term" value="C:plasma membrane"/>
    <property type="evidence" value="ECO:0007669"/>
    <property type="project" value="UniProtKB-SubCell"/>
</dbReference>
<dbReference type="GO" id="GO:0009252">
    <property type="term" value="P:peptidoglycan biosynthetic process"/>
    <property type="evidence" value="ECO:0007669"/>
    <property type="project" value="UniProtKB-KW"/>
</dbReference>
<evidence type="ECO:0000256" key="26">
    <source>
        <dbReference type="ARBA" id="ARBA00049902"/>
    </source>
</evidence>
<evidence type="ECO:0000256" key="23">
    <source>
        <dbReference type="ARBA" id="ARBA00023316"/>
    </source>
</evidence>
<accession>A0A944M5C0</accession>
<dbReference type="Gene3D" id="1.10.3810.10">
    <property type="entry name" value="Biosynthetic peptidoglycan transglycosylase-like"/>
    <property type="match status" value="1"/>
</dbReference>
<keyword evidence="16" id="KW-0133">Cell shape</keyword>
<dbReference type="GO" id="GO:0008360">
    <property type="term" value="P:regulation of cell shape"/>
    <property type="evidence" value="ECO:0007669"/>
    <property type="project" value="UniProtKB-KW"/>
</dbReference>
<evidence type="ECO:0000256" key="15">
    <source>
        <dbReference type="ARBA" id="ARBA00022801"/>
    </source>
</evidence>
<dbReference type="Pfam" id="PF00905">
    <property type="entry name" value="Transpeptidase"/>
    <property type="match status" value="1"/>
</dbReference>
<evidence type="ECO:0000256" key="14">
    <source>
        <dbReference type="ARBA" id="ARBA00022692"/>
    </source>
</evidence>
<feature type="transmembrane region" description="Helical" evidence="29">
    <location>
        <begin position="12"/>
        <end position="33"/>
    </location>
</feature>
<reference evidence="33 34" key="1">
    <citation type="submission" date="2021-05" db="EMBL/GenBank/DDBJ databases">
        <title>Genetic and Functional Diversity in Clade A Lucinid endosymbionts from the Bahamas.</title>
        <authorList>
            <person name="Giani N.M."/>
            <person name="Engel A.S."/>
            <person name="Campbell B.J."/>
        </authorList>
    </citation>
    <scope>NUCLEOTIDE SEQUENCE [LARGE SCALE GENOMIC DNA]</scope>
    <source>
        <strain evidence="33">LUC16012Gg_MoonRockCtena</strain>
    </source>
</reference>
<comment type="pathway">
    <text evidence="27">Glycan biosynthesis.</text>
</comment>
<name>A0A944M5C0_9GAMM</name>
<dbReference type="GO" id="GO:0030288">
    <property type="term" value="C:outer membrane-bounded periplasmic space"/>
    <property type="evidence" value="ECO:0007669"/>
    <property type="project" value="TreeGrafter"/>
</dbReference>
<protein>
    <recommendedName>
        <fullName evidence="7">Penicillin-binding protein 1A</fullName>
        <ecNumber evidence="25">2.4.99.28</ecNumber>
        <ecNumber evidence="6">3.4.16.4</ecNumber>
    </recommendedName>
</protein>
<dbReference type="EC" id="3.4.16.4" evidence="6"/>
<dbReference type="AlphaFoldDB" id="A0A944M5C0"/>